<protein>
    <submittedName>
        <fullName evidence="8">Vacuolar iron transporter</fullName>
    </submittedName>
</protein>
<proteinExistence type="inferred from homology"/>
<accession>A0A8T9C4Z0</accession>
<evidence type="ECO:0000256" key="2">
    <source>
        <dbReference type="ARBA" id="ARBA00007049"/>
    </source>
</evidence>
<evidence type="ECO:0000256" key="4">
    <source>
        <dbReference type="ARBA" id="ARBA00022989"/>
    </source>
</evidence>
<dbReference type="GO" id="GO:0030026">
    <property type="term" value="P:intracellular manganese ion homeostasis"/>
    <property type="evidence" value="ECO:0007669"/>
    <property type="project" value="InterPro"/>
</dbReference>
<keyword evidence="3 7" id="KW-0812">Transmembrane</keyword>
<name>A0A8T9C4Z0_9HELO</name>
<evidence type="ECO:0000313" key="8">
    <source>
        <dbReference type="EMBL" id="TVY73417.1"/>
    </source>
</evidence>
<reference evidence="8 9" key="1">
    <citation type="submission" date="2018-05" db="EMBL/GenBank/DDBJ databases">
        <title>Genome sequencing and assembly of the regulated plant pathogen Lachnellula willkommii and related sister species for the development of diagnostic species identification markers.</title>
        <authorList>
            <person name="Giroux E."/>
            <person name="Bilodeau G."/>
        </authorList>
    </citation>
    <scope>NUCLEOTIDE SEQUENCE [LARGE SCALE GENOMIC DNA]</scope>
    <source>
        <strain evidence="8 9">CBS 268.59</strain>
    </source>
</reference>
<keyword evidence="4 7" id="KW-1133">Transmembrane helix</keyword>
<gene>
    <name evidence="8" type="primary">VIT1</name>
    <name evidence="8" type="ORF">LSUE1_G005042</name>
</gene>
<comment type="similarity">
    <text evidence="2">Belongs to the CCC1 family.</text>
</comment>
<dbReference type="GO" id="GO:0012505">
    <property type="term" value="C:endomembrane system"/>
    <property type="evidence" value="ECO:0007669"/>
    <property type="project" value="UniProtKB-SubCell"/>
</dbReference>
<feature type="region of interest" description="Disordered" evidence="6">
    <location>
        <begin position="22"/>
        <end position="52"/>
    </location>
</feature>
<comment type="caution">
    <text evidence="8">The sequence shown here is derived from an EMBL/GenBank/DDBJ whole genome shotgun (WGS) entry which is preliminary data.</text>
</comment>
<feature type="transmembrane region" description="Helical" evidence="7">
    <location>
        <begin position="72"/>
        <end position="93"/>
    </location>
</feature>
<dbReference type="InterPro" id="IPR008217">
    <property type="entry name" value="Ccc1_fam"/>
</dbReference>
<dbReference type="PANTHER" id="PTHR31851">
    <property type="entry name" value="FE(2+)/MN(2+) TRANSPORTER PCL1"/>
    <property type="match status" value="1"/>
</dbReference>
<feature type="transmembrane region" description="Helical" evidence="7">
    <location>
        <begin position="194"/>
        <end position="222"/>
    </location>
</feature>
<feature type="transmembrane region" description="Helical" evidence="7">
    <location>
        <begin position="267"/>
        <end position="288"/>
    </location>
</feature>
<evidence type="ECO:0000313" key="9">
    <source>
        <dbReference type="Proteomes" id="UP000469558"/>
    </source>
</evidence>
<feature type="compositionally biased region" description="Polar residues" evidence="6">
    <location>
        <begin position="34"/>
        <end position="47"/>
    </location>
</feature>
<dbReference type="AlphaFoldDB" id="A0A8T9C4Z0"/>
<keyword evidence="9" id="KW-1185">Reference proteome</keyword>
<feature type="transmembrane region" description="Helical" evidence="7">
    <location>
        <begin position="99"/>
        <end position="123"/>
    </location>
</feature>
<dbReference type="Pfam" id="PF01988">
    <property type="entry name" value="VIT1"/>
    <property type="match status" value="1"/>
</dbReference>
<dbReference type="OrthoDB" id="73465at2759"/>
<evidence type="ECO:0000256" key="3">
    <source>
        <dbReference type="ARBA" id="ARBA00022692"/>
    </source>
</evidence>
<comment type="subcellular location">
    <subcellularLocation>
        <location evidence="1">Endomembrane system</location>
        <topology evidence="1">Multi-pass membrane protein</topology>
    </subcellularLocation>
</comment>
<evidence type="ECO:0000256" key="7">
    <source>
        <dbReference type="SAM" id="Phobius"/>
    </source>
</evidence>
<evidence type="ECO:0000256" key="1">
    <source>
        <dbReference type="ARBA" id="ARBA00004127"/>
    </source>
</evidence>
<keyword evidence="5 7" id="KW-0472">Membrane</keyword>
<organism evidence="8 9">
    <name type="scientific">Lachnellula suecica</name>
    <dbReference type="NCBI Taxonomy" id="602035"/>
    <lineage>
        <taxon>Eukaryota</taxon>
        <taxon>Fungi</taxon>
        <taxon>Dikarya</taxon>
        <taxon>Ascomycota</taxon>
        <taxon>Pezizomycotina</taxon>
        <taxon>Leotiomycetes</taxon>
        <taxon>Helotiales</taxon>
        <taxon>Lachnaceae</taxon>
        <taxon>Lachnellula</taxon>
    </lineage>
</organism>
<sequence>MSSTNIPQNPFEMHEIELTPMQSLAASSLRDGESSGQPTESPPSSISAPERSNEVVKQQKARQLRSDVVRDFIIGFADGMTVPFALTAGLSVVATRKTLIAAGLLELIGGAISMGGSAFLAAIQERDEFLAEEQREAERIRTEPEEACEDVAELMRGYQVDRPTVEPVLRMLSQNPESFLRFLMDFKHHMSKTTFAWACLAAAVMGLAYIFAGIIPMIPYFAMANITHALYVSIALAVVEISIFGFNNGYQTFGTKSAGFRVAAKTVLVGLVAAGCTYGTGRILNVIIS</sequence>
<dbReference type="EMBL" id="QGMK01001083">
    <property type="protein sequence ID" value="TVY73417.1"/>
    <property type="molecule type" value="Genomic_DNA"/>
</dbReference>
<evidence type="ECO:0000256" key="6">
    <source>
        <dbReference type="SAM" id="MobiDB-lite"/>
    </source>
</evidence>
<dbReference type="GO" id="GO:0005384">
    <property type="term" value="F:manganese ion transmembrane transporter activity"/>
    <property type="evidence" value="ECO:0007669"/>
    <property type="project" value="InterPro"/>
</dbReference>
<feature type="transmembrane region" description="Helical" evidence="7">
    <location>
        <begin position="228"/>
        <end position="246"/>
    </location>
</feature>
<evidence type="ECO:0000256" key="5">
    <source>
        <dbReference type="ARBA" id="ARBA00023136"/>
    </source>
</evidence>
<dbReference type="Proteomes" id="UP000469558">
    <property type="component" value="Unassembled WGS sequence"/>
</dbReference>